<dbReference type="Pfam" id="PF00096">
    <property type="entry name" value="zf-C2H2"/>
    <property type="match status" value="1"/>
</dbReference>
<feature type="region of interest" description="Disordered" evidence="10">
    <location>
        <begin position="553"/>
        <end position="587"/>
    </location>
</feature>
<keyword evidence="7" id="KW-0539">Nucleus</keyword>
<dbReference type="Proteomes" id="UP000053259">
    <property type="component" value="Unassembled WGS sequence"/>
</dbReference>
<dbReference type="InterPro" id="IPR013087">
    <property type="entry name" value="Znf_C2H2_type"/>
</dbReference>
<dbReference type="SMART" id="SM00355">
    <property type="entry name" value="ZnF_C2H2"/>
    <property type="match status" value="3"/>
</dbReference>
<feature type="region of interest" description="Disordered" evidence="10">
    <location>
        <begin position="355"/>
        <end position="428"/>
    </location>
</feature>
<evidence type="ECO:0000256" key="3">
    <source>
        <dbReference type="ARBA" id="ARBA00022723"/>
    </source>
</evidence>
<keyword evidence="13" id="KW-1185">Reference proteome</keyword>
<feature type="compositionally biased region" description="Polar residues" evidence="10">
    <location>
        <begin position="393"/>
        <end position="419"/>
    </location>
</feature>
<dbReference type="GO" id="GO:0008270">
    <property type="term" value="F:zinc ion binding"/>
    <property type="evidence" value="ECO:0007669"/>
    <property type="project" value="UniProtKB-KW"/>
</dbReference>
<evidence type="ECO:0000256" key="10">
    <source>
        <dbReference type="SAM" id="MobiDB-lite"/>
    </source>
</evidence>
<organism evidence="12 13">
    <name type="scientific">Verruconis gallopava</name>
    <dbReference type="NCBI Taxonomy" id="253628"/>
    <lineage>
        <taxon>Eukaryota</taxon>
        <taxon>Fungi</taxon>
        <taxon>Dikarya</taxon>
        <taxon>Ascomycota</taxon>
        <taxon>Pezizomycotina</taxon>
        <taxon>Dothideomycetes</taxon>
        <taxon>Pleosporomycetidae</taxon>
        <taxon>Venturiales</taxon>
        <taxon>Sympoventuriaceae</taxon>
        <taxon>Verruconis</taxon>
    </lineage>
</organism>
<keyword evidence="5 9" id="KW-0863">Zinc-finger</keyword>
<dbReference type="InterPro" id="IPR050806">
    <property type="entry name" value="pacC/RIM101"/>
</dbReference>
<keyword evidence="4" id="KW-0677">Repeat</keyword>
<evidence type="ECO:0000313" key="12">
    <source>
        <dbReference type="EMBL" id="KIW01162.1"/>
    </source>
</evidence>
<dbReference type="InParanoid" id="A0A0D1YJX2"/>
<feature type="compositionally biased region" description="Polar residues" evidence="10">
    <location>
        <begin position="24"/>
        <end position="33"/>
    </location>
</feature>
<feature type="domain" description="C2H2-type" evidence="11">
    <location>
        <begin position="86"/>
        <end position="115"/>
    </location>
</feature>
<dbReference type="SUPFAM" id="SSF57667">
    <property type="entry name" value="beta-beta-alpha zinc fingers"/>
    <property type="match status" value="2"/>
</dbReference>
<evidence type="ECO:0000256" key="7">
    <source>
        <dbReference type="ARBA" id="ARBA00023242"/>
    </source>
</evidence>
<comment type="subcellular location">
    <subcellularLocation>
        <location evidence="1">Nucleus</location>
    </subcellularLocation>
</comment>
<sequence>MSTADTTAAAAGAAAAAAAAAPQGSPSQSNATAQPLGGVNNNNNVAGDSLICQWTNCGERLPSPEQLYDHVCERHVGRKSTNNLNLTCQWGSCRTTTVKRDHITSHIRVHVPLKPHKCDFCGKAFKRPQDLKKHVKTHADDSVLLRSPDPNRGGQAGYGGGNKLVADLQSLAATASGYYPDQHHIAGQPVYYQSASANPSAYHGPGAPQQSSAYGPVYYAVSQPQNLNAEYEMRKKAAFDALNEFFGDAKERRIDPTTYYDVGHRLMALQTIPAPVLAGYTSDAYGGASIATGPQLLQPQYSLPLPNLRTKSDLLSIDQFLDQLQQTVYENSNQAAAAGVAVPGAHAVHTGLNFRTSNSPPTMPAGQGQLSSHAAGIPTTTGATDTPALTPASSVLSYTSGHSPSSVNSTHNISPSQRPSAGPMYPTLPGVNAMAEGASGLGSSFDADLRRRYSGGQLQKGAPSAGDVMETEDTPVQSPRSGRDSPMPKIDKLGVSSPSMRNSNLDPALRSPGAFSEGSASDYADKVQEAWIENVRTIEMLRNFVKEKLERGDYVRDDEDDQEVPKTKTEEDEAASLYPVLREVTGH</sequence>
<keyword evidence="6" id="KW-0862">Zinc</keyword>
<dbReference type="AlphaFoldDB" id="A0A0D1YJX2"/>
<reference evidence="12 13" key="1">
    <citation type="submission" date="2015-01" db="EMBL/GenBank/DDBJ databases">
        <title>The Genome Sequence of Ochroconis gallopava CBS43764.</title>
        <authorList>
            <consortium name="The Broad Institute Genomics Platform"/>
            <person name="Cuomo C."/>
            <person name="de Hoog S."/>
            <person name="Gorbushina A."/>
            <person name="Stielow B."/>
            <person name="Teixiera M."/>
            <person name="Abouelleil A."/>
            <person name="Chapman S.B."/>
            <person name="Priest M."/>
            <person name="Young S.K."/>
            <person name="Wortman J."/>
            <person name="Nusbaum C."/>
            <person name="Birren B."/>
        </authorList>
    </citation>
    <scope>NUCLEOTIDE SEQUENCE [LARGE SCALE GENOMIC DNA]</scope>
    <source>
        <strain evidence="12 13">CBS 43764</strain>
    </source>
</reference>
<dbReference type="STRING" id="253628.A0A0D1YJX2"/>
<dbReference type="OrthoDB" id="6155966at2759"/>
<evidence type="ECO:0000256" key="4">
    <source>
        <dbReference type="ARBA" id="ARBA00022737"/>
    </source>
</evidence>
<keyword evidence="2" id="KW-0678">Repressor</keyword>
<dbReference type="RefSeq" id="XP_016211031.1">
    <property type="nucleotide sequence ID" value="XM_016361211.1"/>
</dbReference>
<evidence type="ECO:0000256" key="1">
    <source>
        <dbReference type="ARBA" id="ARBA00004123"/>
    </source>
</evidence>
<dbReference type="FunFam" id="3.30.160.60:FF:001875">
    <property type="entry name" value="pH-response transcription factor pacC/RIM101"/>
    <property type="match status" value="1"/>
</dbReference>
<protein>
    <recommendedName>
        <fullName evidence="11">C2H2-type domain-containing protein</fullName>
    </recommendedName>
</protein>
<feature type="compositionally biased region" description="Low complexity" evidence="10">
    <location>
        <begin position="374"/>
        <end position="392"/>
    </location>
</feature>
<name>A0A0D1YJX2_9PEZI</name>
<accession>A0A0D1YJX2</accession>
<dbReference type="FunFam" id="3.30.160.60:FF:000458">
    <property type="entry name" value="pH-response transcription factor pacC/RIM101"/>
    <property type="match status" value="1"/>
</dbReference>
<feature type="domain" description="C2H2-type" evidence="11">
    <location>
        <begin position="116"/>
        <end position="143"/>
    </location>
</feature>
<evidence type="ECO:0000256" key="8">
    <source>
        <dbReference type="ARBA" id="ARBA00038089"/>
    </source>
</evidence>
<feature type="region of interest" description="Disordered" evidence="10">
    <location>
        <begin position="21"/>
        <end position="40"/>
    </location>
</feature>
<dbReference type="GeneID" id="27315421"/>
<evidence type="ECO:0000256" key="6">
    <source>
        <dbReference type="ARBA" id="ARBA00022833"/>
    </source>
</evidence>
<evidence type="ECO:0000313" key="13">
    <source>
        <dbReference type="Proteomes" id="UP000053259"/>
    </source>
</evidence>
<dbReference type="GO" id="GO:0005634">
    <property type="term" value="C:nucleus"/>
    <property type="evidence" value="ECO:0007669"/>
    <property type="project" value="UniProtKB-SubCell"/>
</dbReference>
<evidence type="ECO:0000256" key="2">
    <source>
        <dbReference type="ARBA" id="ARBA00022491"/>
    </source>
</evidence>
<feature type="region of interest" description="Disordered" evidence="10">
    <location>
        <begin position="456"/>
        <end position="505"/>
    </location>
</feature>
<dbReference type="PROSITE" id="PS50157">
    <property type="entry name" value="ZINC_FINGER_C2H2_2"/>
    <property type="match status" value="2"/>
</dbReference>
<feature type="compositionally biased region" description="Polar residues" evidence="10">
    <location>
        <begin position="496"/>
        <end position="505"/>
    </location>
</feature>
<dbReference type="GO" id="GO:0045944">
    <property type="term" value="P:positive regulation of transcription by RNA polymerase II"/>
    <property type="evidence" value="ECO:0007669"/>
    <property type="project" value="TreeGrafter"/>
</dbReference>
<evidence type="ECO:0000256" key="9">
    <source>
        <dbReference type="PROSITE-ProRule" id="PRU00042"/>
    </source>
</evidence>
<comment type="similarity">
    <text evidence="8">Belongs to the pacC/RIM101 family.</text>
</comment>
<dbReference type="PANTHER" id="PTHR47257:SF1">
    <property type="entry name" value="PH-RESPONSE TRANSCRIPTION FACTOR PACC_RIM101"/>
    <property type="match status" value="1"/>
</dbReference>
<proteinExistence type="inferred from homology"/>
<keyword evidence="3" id="KW-0479">Metal-binding</keyword>
<evidence type="ECO:0000259" key="11">
    <source>
        <dbReference type="PROSITE" id="PS50157"/>
    </source>
</evidence>
<dbReference type="PANTHER" id="PTHR47257">
    <property type="entry name" value="PH-RESPONSE TRANSCRIPTION FACTOR PACC/RIM101"/>
    <property type="match status" value="1"/>
</dbReference>
<dbReference type="VEuPathDB" id="FungiDB:PV09_07448"/>
<dbReference type="EMBL" id="KN847557">
    <property type="protein sequence ID" value="KIW01162.1"/>
    <property type="molecule type" value="Genomic_DNA"/>
</dbReference>
<gene>
    <name evidence="12" type="ORF">PV09_07448</name>
</gene>
<dbReference type="PROSITE" id="PS00028">
    <property type="entry name" value="ZINC_FINGER_C2H2_1"/>
    <property type="match status" value="2"/>
</dbReference>
<dbReference type="Gene3D" id="3.30.160.60">
    <property type="entry name" value="Classic Zinc Finger"/>
    <property type="match status" value="2"/>
</dbReference>
<evidence type="ECO:0000256" key="5">
    <source>
        <dbReference type="ARBA" id="ARBA00022771"/>
    </source>
</evidence>
<dbReference type="InterPro" id="IPR036236">
    <property type="entry name" value="Znf_C2H2_sf"/>
</dbReference>